<keyword evidence="3" id="KW-1185">Reference proteome</keyword>
<dbReference type="Proteomes" id="UP000467240">
    <property type="component" value="Unassembled WGS sequence"/>
</dbReference>
<dbReference type="OrthoDB" id="4870800at2"/>
<dbReference type="AlphaFoldDB" id="A0A7J5BQ55"/>
<evidence type="ECO:0000259" key="1">
    <source>
        <dbReference type="Pfam" id="PF12728"/>
    </source>
</evidence>
<feature type="domain" description="Helix-turn-helix" evidence="1">
    <location>
        <begin position="8"/>
        <end position="39"/>
    </location>
</feature>
<dbReference type="EMBL" id="WBJZ01000017">
    <property type="protein sequence ID" value="KAB1654795.1"/>
    <property type="molecule type" value="Genomic_DNA"/>
</dbReference>
<name>A0A7J5BQ55_9MICO</name>
<dbReference type="RefSeq" id="WP_158041371.1">
    <property type="nucleotide sequence ID" value="NZ_JACCFV010000001.1"/>
</dbReference>
<sequence>MDDTTTRVLSTKEAAAFLGVSRTEVQRAIARGILPFVDRAPAQPRLGVTLDALVAFADRPVELAASPTVPARDTASPLHAG</sequence>
<proteinExistence type="predicted"/>
<reference evidence="2 3" key="1">
    <citation type="submission" date="2019-09" db="EMBL/GenBank/DDBJ databases">
        <title>Phylogeny of genus Pseudoclavibacter and closely related genus.</title>
        <authorList>
            <person name="Li Y."/>
        </authorList>
    </citation>
    <scope>NUCLEOTIDE SEQUENCE [LARGE SCALE GENOMIC DNA]</scope>
    <source>
        <strain evidence="2 3">DSM 23821</strain>
    </source>
</reference>
<evidence type="ECO:0000313" key="2">
    <source>
        <dbReference type="EMBL" id="KAB1654795.1"/>
    </source>
</evidence>
<organism evidence="2 3">
    <name type="scientific">Pseudoclavibacter chungangensis</name>
    <dbReference type="NCBI Taxonomy" id="587635"/>
    <lineage>
        <taxon>Bacteria</taxon>
        <taxon>Bacillati</taxon>
        <taxon>Actinomycetota</taxon>
        <taxon>Actinomycetes</taxon>
        <taxon>Micrococcales</taxon>
        <taxon>Microbacteriaceae</taxon>
        <taxon>Pseudoclavibacter</taxon>
    </lineage>
</organism>
<accession>A0A7J5BQ55</accession>
<comment type="caution">
    <text evidence="2">The sequence shown here is derived from an EMBL/GenBank/DDBJ whole genome shotgun (WGS) entry which is preliminary data.</text>
</comment>
<protein>
    <submittedName>
        <fullName evidence="2">Helix-turn-helix domain-containing protein</fullName>
    </submittedName>
</protein>
<dbReference type="Pfam" id="PF12728">
    <property type="entry name" value="HTH_17"/>
    <property type="match status" value="1"/>
</dbReference>
<dbReference type="InterPro" id="IPR041657">
    <property type="entry name" value="HTH_17"/>
</dbReference>
<evidence type="ECO:0000313" key="3">
    <source>
        <dbReference type="Proteomes" id="UP000467240"/>
    </source>
</evidence>
<gene>
    <name evidence="2" type="ORF">F8O01_12905</name>
</gene>